<dbReference type="PANTHER" id="PTHR45766">
    <property type="entry name" value="DNA ANNEALING HELICASE AND ENDONUCLEASE ZRANB3 FAMILY MEMBER"/>
    <property type="match status" value="1"/>
</dbReference>
<dbReference type="Gene3D" id="3.40.50.300">
    <property type="entry name" value="P-loop containing nucleotide triphosphate hydrolases"/>
    <property type="match status" value="1"/>
</dbReference>
<dbReference type="SMART" id="SM00487">
    <property type="entry name" value="DEXDc"/>
    <property type="match status" value="1"/>
</dbReference>
<dbReference type="CDD" id="cd18793">
    <property type="entry name" value="SF2_C_SNF"/>
    <property type="match status" value="1"/>
</dbReference>
<dbReference type="PANTHER" id="PTHR45766:SF6">
    <property type="entry name" value="SWI_SNF-RELATED MATRIX-ASSOCIATED ACTIN-DEPENDENT REGULATOR OF CHROMATIN SUBFAMILY A-LIKE PROTEIN 1"/>
    <property type="match status" value="1"/>
</dbReference>
<dbReference type="Proteomes" id="UP000013097">
    <property type="component" value="Unassembled WGS sequence"/>
</dbReference>
<evidence type="ECO:0000313" key="4">
    <source>
        <dbReference type="EMBL" id="ENZ03440.1"/>
    </source>
</evidence>
<dbReference type="InterPro" id="IPR014001">
    <property type="entry name" value="Helicase_ATP-bd"/>
</dbReference>
<evidence type="ECO:0000256" key="1">
    <source>
        <dbReference type="ARBA" id="ARBA00022801"/>
    </source>
</evidence>
<dbReference type="EMBL" id="AGYT01000007">
    <property type="protein sequence ID" value="ENZ03440.1"/>
    <property type="molecule type" value="Genomic_DNA"/>
</dbReference>
<dbReference type="InterPro" id="IPR027417">
    <property type="entry name" value="P-loop_NTPase"/>
</dbReference>
<dbReference type="SUPFAM" id="SSF52540">
    <property type="entry name" value="P-loop containing nucleoside triphosphate hydrolases"/>
    <property type="match status" value="1"/>
</dbReference>
<protein>
    <recommendedName>
        <fullName evidence="6">Helicase ATP-binding domain-containing protein</fullName>
    </recommendedName>
</protein>
<dbReference type="InterPro" id="IPR038718">
    <property type="entry name" value="SNF2-like_sf"/>
</dbReference>
<feature type="domain" description="Helicase C-terminal" evidence="3">
    <location>
        <begin position="401"/>
        <end position="563"/>
    </location>
</feature>
<dbReference type="SMART" id="SM00490">
    <property type="entry name" value="HELICc"/>
    <property type="match status" value="1"/>
</dbReference>
<feature type="domain" description="Helicase ATP-binding" evidence="2">
    <location>
        <begin position="84"/>
        <end position="235"/>
    </location>
</feature>
<dbReference type="GO" id="GO:0016787">
    <property type="term" value="F:hydrolase activity"/>
    <property type="evidence" value="ECO:0007669"/>
    <property type="project" value="UniProtKB-KW"/>
</dbReference>
<dbReference type="GO" id="GO:0005524">
    <property type="term" value="F:ATP binding"/>
    <property type="evidence" value="ECO:0007669"/>
    <property type="project" value="InterPro"/>
</dbReference>
<dbReference type="PROSITE" id="PS00690">
    <property type="entry name" value="DEAH_ATP_HELICASE"/>
    <property type="match status" value="1"/>
</dbReference>
<reference evidence="4 5" key="1">
    <citation type="submission" date="2013-01" db="EMBL/GenBank/DDBJ databases">
        <title>The Genome Sequence of Clostridium colicanis 209318.</title>
        <authorList>
            <consortium name="The Broad Institute Genome Sequencing Platform"/>
            <person name="Earl A."/>
            <person name="Ward D."/>
            <person name="Feldgarden M."/>
            <person name="Gevers D."/>
            <person name="Courvalin P."/>
            <person name="Lambert T."/>
            <person name="Walker B."/>
            <person name="Young S.K."/>
            <person name="Zeng Q."/>
            <person name="Gargeya S."/>
            <person name="Fitzgerald M."/>
            <person name="Haas B."/>
            <person name="Abouelleil A."/>
            <person name="Alvarado L."/>
            <person name="Arachchi H.M."/>
            <person name="Berlin A.M."/>
            <person name="Chapman S.B."/>
            <person name="Dewar J."/>
            <person name="Goldberg J."/>
            <person name="Griggs A."/>
            <person name="Gujja S."/>
            <person name="Hansen M."/>
            <person name="Howarth C."/>
            <person name="Imamovic A."/>
            <person name="Larimer J."/>
            <person name="McCowan C."/>
            <person name="Murphy C."/>
            <person name="Neiman D."/>
            <person name="Pearson M."/>
            <person name="Priest M."/>
            <person name="Roberts A."/>
            <person name="Saif S."/>
            <person name="Shea T."/>
            <person name="Sisk P."/>
            <person name="Sykes S."/>
            <person name="Wortman J."/>
            <person name="Nusbaum C."/>
            <person name="Birren B."/>
        </authorList>
    </citation>
    <scope>NUCLEOTIDE SEQUENCE [LARGE SCALE GENOMIC DNA]</scope>
    <source>
        <strain evidence="4 5">209318</strain>
    </source>
</reference>
<dbReference type="InterPro" id="IPR002464">
    <property type="entry name" value="DNA/RNA_helicase_DEAH_CS"/>
</dbReference>
<dbReference type="Gene3D" id="3.40.50.10810">
    <property type="entry name" value="Tandem AAA-ATPase domain"/>
    <property type="match status" value="1"/>
</dbReference>
<keyword evidence="1" id="KW-0378">Hydrolase</keyword>
<dbReference type="InterPro" id="IPR001650">
    <property type="entry name" value="Helicase_C-like"/>
</dbReference>
<dbReference type="Pfam" id="PF00271">
    <property type="entry name" value="Helicase_C"/>
    <property type="match status" value="1"/>
</dbReference>
<dbReference type="PROSITE" id="PS51194">
    <property type="entry name" value="HELICASE_CTER"/>
    <property type="match status" value="1"/>
</dbReference>
<dbReference type="InterPro" id="IPR000330">
    <property type="entry name" value="SNF2_N"/>
</dbReference>
<sequence>MNSKNKELYQNYEVKFDSKEGNYKVKDKETEKKYVLNSEQFKIYKKITKKNKEKHDKKNEELVSFYNDMITFQPFQYKPYLNLISDENKEKCIYIADEVGVGKTFETGIILSELLYSGRIDLRKRILIICPNMLCKKWQEVLNMFFGLSSTIIKDMKESSNISIISFDSISNCKNIEEVELGVLIIDEAHNVSNARHEKIMKIREESQYTILLSATPLSGRDKDLNKQIELLFGKNNINENDFTFEIESCYFNRTLKEEMRKEKVKWHINNILIQNDRLKDYIKICEKIFNGRNTLRKFVGFNMIGSSVEAAKKYFDGFLNLEHSDIKKLILESKLNKEDIDEYGFENWDEFLENICDENIEIEDIISNEEINDVLIDIKKLVNEDIYGKDYKFEALQKIIEENKLKSLKNEDSEHEFYKKIVVFVNFNETAHYLNDNIDNSILINGEIDISEKWKRFNEFKNPKSGKDVLIITNVACEGQDMDFCNTIVNYDLTYNPIQLAQRKGRIDRFEVKKPDLFIYNFCIENVDPSDEEIKEYIETNDINILKKYKNSIYSVLLNKLQEIKKSTGIYYNIIDTIGKTIESDEVIAKDKVVEVFKSMYGEEISTFESIEKIYMEQNKNKYKRANKLLEEKKISIEEKEDGISINSDKNNREFLKYVYDGGTLNSHLIYNNK</sequence>
<dbReference type="HOGENOM" id="CLU_406943_0_0_9"/>
<evidence type="ECO:0000313" key="5">
    <source>
        <dbReference type="Proteomes" id="UP000013097"/>
    </source>
</evidence>
<dbReference type="AlphaFoldDB" id="N9WKN3"/>
<gene>
    <name evidence="4" type="ORF">HMPREF1092_00627</name>
</gene>
<keyword evidence="5" id="KW-1185">Reference proteome</keyword>
<name>N9WKN3_9CLOT</name>
<organism evidence="4 5">
    <name type="scientific">Clostridium thermobutyricum</name>
    <dbReference type="NCBI Taxonomy" id="29372"/>
    <lineage>
        <taxon>Bacteria</taxon>
        <taxon>Bacillati</taxon>
        <taxon>Bacillota</taxon>
        <taxon>Clostridia</taxon>
        <taxon>Eubacteriales</taxon>
        <taxon>Clostridiaceae</taxon>
        <taxon>Clostridium</taxon>
    </lineage>
</organism>
<dbReference type="PROSITE" id="PS51192">
    <property type="entry name" value="HELICASE_ATP_BIND_1"/>
    <property type="match status" value="1"/>
</dbReference>
<comment type="caution">
    <text evidence="4">The sequence shown here is derived from an EMBL/GenBank/DDBJ whole genome shotgun (WGS) entry which is preliminary data.</text>
</comment>
<proteinExistence type="predicted"/>
<dbReference type="RefSeq" id="WP_002597130.1">
    <property type="nucleotide sequence ID" value="NZ_KB850956.1"/>
</dbReference>
<dbReference type="PATRIC" id="fig|999411.4.peg.605"/>
<accession>N9WKN3</accession>
<dbReference type="Pfam" id="PF00176">
    <property type="entry name" value="SNF2-rel_dom"/>
    <property type="match status" value="1"/>
</dbReference>
<dbReference type="eggNOG" id="COG0553">
    <property type="taxonomic scope" value="Bacteria"/>
</dbReference>
<evidence type="ECO:0000259" key="3">
    <source>
        <dbReference type="PROSITE" id="PS51194"/>
    </source>
</evidence>
<dbReference type="InterPro" id="IPR049730">
    <property type="entry name" value="SNF2/RAD54-like_C"/>
</dbReference>
<evidence type="ECO:0000259" key="2">
    <source>
        <dbReference type="PROSITE" id="PS51192"/>
    </source>
</evidence>
<evidence type="ECO:0008006" key="6">
    <source>
        <dbReference type="Google" id="ProtNLM"/>
    </source>
</evidence>